<keyword evidence="7" id="KW-0645">Protease</keyword>
<dbReference type="Pfam" id="PF10502">
    <property type="entry name" value="Peptidase_S26"/>
    <property type="match status" value="1"/>
</dbReference>
<evidence type="ECO:0000256" key="7">
    <source>
        <dbReference type="RuleBase" id="RU362042"/>
    </source>
</evidence>
<organism evidence="9 10">
    <name type="scientific">[Clostridium] polysaccharolyticum</name>
    <dbReference type="NCBI Taxonomy" id="29364"/>
    <lineage>
        <taxon>Bacteria</taxon>
        <taxon>Bacillati</taxon>
        <taxon>Bacillota</taxon>
        <taxon>Clostridia</taxon>
        <taxon>Lachnospirales</taxon>
        <taxon>Lachnospiraceae</taxon>
    </lineage>
</organism>
<dbReference type="SUPFAM" id="SSF51306">
    <property type="entry name" value="LexA/Signal peptidase"/>
    <property type="match status" value="1"/>
</dbReference>
<keyword evidence="7" id="KW-0812">Transmembrane</keyword>
<feature type="active site" evidence="6">
    <location>
        <position position="58"/>
    </location>
</feature>
<evidence type="ECO:0000256" key="4">
    <source>
        <dbReference type="ARBA" id="ARBA00013208"/>
    </source>
</evidence>
<keyword evidence="5 7" id="KW-0378">Hydrolase</keyword>
<dbReference type="PRINTS" id="PR00727">
    <property type="entry name" value="LEADERPTASE"/>
</dbReference>
<dbReference type="InterPro" id="IPR036286">
    <property type="entry name" value="LexA/Signal_pep-like_sf"/>
</dbReference>
<comment type="catalytic activity">
    <reaction evidence="1 7">
        <text>Cleavage of hydrophobic, N-terminal signal or leader sequences from secreted and periplasmic proteins.</text>
        <dbReference type="EC" id="3.4.21.89"/>
    </reaction>
</comment>
<evidence type="ECO:0000256" key="5">
    <source>
        <dbReference type="ARBA" id="ARBA00022801"/>
    </source>
</evidence>
<comment type="similarity">
    <text evidence="3 7">Belongs to the peptidase S26 family.</text>
</comment>
<dbReference type="InterPro" id="IPR000223">
    <property type="entry name" value="Pept_S26A_signal_pept_1"/>
</dbReference>
<evidence type="ECO:0000256" key="1">
    <source>
        <dbReference type="ARBA" id="ARBA00000677"/>
    </source>
</evidence>
<dbReference type="EMBL" id="FOHN01000001">
    <property type="protein sequence ID" value="SES62117.1"/>
    <property type="molecule type" value="Genomic_DNA"/>
</dbReference>
<dbReference type="PANTHER" id="PTHR43390">
    <property type="entry name" value="SIGNAL PEPTIDASE I"/>
    <property type="match status" value="1"/>
</dbReference>
<feature type="domain" description="Peptidase S26" evidence="8">
    <location>
        <begin position="30"/>
        <end position="186"/>
    </location>
</feature>
<protein>
    <recommendedName>
        <fullName evidence="4 7">Signal peptidase I</fullName>
        <ecNumber evidence="4 7">3.4.21.89</ecNumber>
    </recommendedName>
</protein>
<dbReference type="STRING" id="29364.SAMN04487772_10132"/>
<dbReference type="AlphaFoldDB" id="A0A1H9Y039"/>
<evidence type="ECO:0000313" key="10">
    <source>
        <dbReference type="Proteomes" id="UP000199800"/>
    </source>
</evidence>
<gene>
    <name evidence="9" type="ORF">SAMN04487772_10132</name>
</gene>
<dbReference type="CDD" id="cd06530">
    <property type="entry name" value="S26_SPase_I"/>
    <property type="match status" value="1"/>
</dbReference>
<keyword evidence="7" id="KW-0472">Membrane</keyword>
<dbReference type="InterPro" id="IPR019757">
    <property type="entry name" value="Pept_S26A_signal_pept_1_Lys-AS"/>
</dbReference>
<evidence type="ECO:0000256" key="6">
    <source>
        <dbReference type="PIRSR" id="PIRSR600223-1"/>
    </source>
</evidence>
<dbReference type="RefSeq" id="WP_092474708.1">
    <property type="nucleotide sequence ID" value="NZ_FOHN01000001.1"/>
</dbReference>
<dbReference type="PROSITE" id="PS00760">
    <property type="entry name" value="SPASE_I_2"/>
    <property type="match status" value="1"/>
</dbReference>
<evidence type="ECO:0000256" key="2">
    <source>
        <dbReference type="ARBA" id="ARBA00004401"/>
    </source>
</evidence>
<evidence type="ECO:0000313" key="9">
    <source>
        <dbReference type="EMBL" id="SES62117.1"/>
    </source>
</evidence>
<dbReference type="Proteomes" id="UP000199800">
    <property type="component" value="Unassembled WGS sequence"/>
</dbReference>
<reference evidence="9 10" key="1">
    <citation type="submission" date="2016-10" db="EMBL/GenBank/DDBJ databases">
        <authorList>
            <person name="de Groot N.N."/>
        </authorList>
    </citation>
    <scope>NUCLEOTIDE SEQUENCE [LARGE SCALE GENOMIC DNA]</scope>
    <source>
        <strain evidence="9 10">DSM 1801</strain>
    </source>
</reference>
<keyword evidence="7" id="KW-1133">Transmembrane helix</keyword>
<dbReference type="OrthoDB" id="9802919at2"/>
<dbReference type="NCBIfam" id="TIGR02227">
    <property type="entry name" value="sigpep_I_bact"/>
    <property type="match status" value="1"/>
</dbReference>
<dbReference type="PANTHER" id="PTHR43390:SF1">
    <property type="entry name" value="CHLOROPLAST PROCESSING PEPTIDASE"/>
    <property type="match status" value="1"/>
</dbReference>
<dbReference type="InterPro" id="IPR019758">
    <property type="entry name" value="Pept_S26A_signal_pept_1_CS"/>
</dbReference>
<dbReference type="GO" id="GO:0006465">
    <property type="term" value="P:signal peptide processing"/>
    <property type="evidence" value="ECO:0007669"/>
    <property type="project" value="InterPro"/>
</dbReference>
<evidence type="ECO:0000256" key="3">
    <source>
        <dbReference type="ARBA" id="ARBA00009370"/>
    </source>
</evidence>
<keyword evidence="10" id="KW-1185">Reference proteome</keyword>
<evidence type="ECO:0000259" key="8">
    <source>
        <dbReference type="Pfam" id="PF10502"/>
    </source>
</evidence>
<dbReference type="Gene3D" id="2.10.109.10">
    <property type="entry name" value="Umud Fragment, subunit A"/>
    <property type="match status" value="1"/>
</dbReference>
<dbReference type="InterPro" id="IPR019533">
    <property type="entry name" value="Peptidase_S26"/>
</dbReference>
<dbReference type="GO" id="GO:0009003">
    <property type="term" value="F:signal peptidase activity"/>
    <property type="evidence" value="ECO:0007669"/>
    <property type="project" value="UniProtKB-EC"/>
</dbReference>
<accession>A0A1H9Y039</accession>
<dbReference type="PROSITE" id="PS00761">
    <property type="entry name" value="SPASE_I_3"/>
    <property type="match status" value="1"/>
</dbReference>
<dbReference type="EC" id="3.4.21.89" evidence="4 7"/>
<feature type="transmembrane region" description="Helical" evidence="7">
    <location>
        <begin position="25"/>
        <end position="44"/>
    </location>
</feature>
<sequence length="195" mass="22678">MRDSHSRDLEENFDKSKNRADRIKVALGELMIYAVIFILCLFLVPKFICCKYTVEGKSMESNLKQGQQLLGEKISYLVTEPKRFDVAVIQPYEEQKDNYFVKRVIGLPGETIEIQGDELKIDGKVIEDAYKKEPMHENQSFGPYKLGKDEYFVLGDNRNCSIDSRQEDIGPIPKDRFIAKIFIRVWPLDHLNLIR</sequence>
<dbReference type="GO" id="GO:0004252">
    <property type="term" value="F:serine-type endopeptidase activity"/>
    <property type="evidence" value="ECO:0007669"/>
    <property type="project" value="InterPro"/>
</dbReference>
<comment type="subcellular location">
    <subcellularLocation>
        <location evidence="2">Cell membrane</location>
        <topology evidence="2">Single-pass type II membrane protein</topology>
    </subcellularLocation>
    <subcellularLocation>
        <location evidence="7">Membrane</location>
        <topology evidence="7">Single-pass type II membrane protein</topology>
    </subcellularLocation>
</comment>
<dbReference type="GO" id="GO:0005886">
    <property type="term" value="C:plasma membrane"/>
    <property type="evidence" value="ECO:0007669"/>
    <property type="project" value="UniProtKB-SubCell"/>
</dbReference>
<name>A0A1H9Y039_9FIRM</name>
<feature type="active site" evidence="6">
    <location>
        <position position="102"/>
    </location>
</feature>
<proteinExistence type="inferred from homology"/>